<dbReference type="PANTHER" id="PTHR32294:SF0">
    <property type="entry name" value="DNA POLYMERASE III SUBUNIT ALPHA"/>
    <property type="match status" value="1"/>
</dbReference>
<dbReference type="Pfam" id="PF02811">
    <property type="entry name" value="PHP"/>
    <property type="match status" value="1"/>
</dbReference>
<dbReference type="Gene3D" id="3.20.20.140">
    <property type="entry name" value="Metal-dependent hydrolases"/>
    <property type="match status" value="2"/>
</dbReference>
<evidence type="ECO:0000259" key="8">
    <source>
        <dbReference type="SMART" id="SM00481"/>
    </source>
</evidence>
<name>A0A1W2GGU0_REIFA</name>
<dbReference type="GO" id="GO:0003887">
    <property type="term" value="F:DNA-directed DNA polymerase activity"/>
    <property type="evidence" value="ECO:0007669"/>
    <property type="project" value="UniProtKB-KW"/>
</dbReference>
<dbReference type="GO" id="GO:0008408">
    <property type="term" value="F:3'-5' exonuclease activity"/>
    <property type="evidence" value="ECO:0007669"/>
    <property type="project" value="InterPro"/>
</dbReference>
<keyword evidence="5" id="KW-0235">DNA replication</keyword>
<dbReference type="CDD" id="cd04485">
    <property type="entry name" value="DnaE_OBF"/>
    <property type="match status" value="1"/>
</dbReference>
<evidence type="ECO:0000313" key="9">
    <source>
        <dbReference type="EMBL" id="SMD35801.1"/>
    </source>
</evidence>
<evidence type="ECO:0000256" key="2">
    <source>
        <dbReference type="ARBA" id="ARBA00019114"/>
    </source>
</evidence>
<sequence length="999" mass="115137">MYLNTHSYFSFKYGVMPINALLEEAQKKGIPAFALTDINSTAGCMRFIRDAPKYGIRPMIGVDFRNGTKQQFVAIAKNNKGFQEINIFLSKHLHNKLEIPNRAPQFENVYIIYPFSSSLELPLYENEYIGIDPSEVLKVAFSKWKNHQHKLIALPTVSFRHKQDFNIHRLLRAIDNNTLLSKLAQSEEGNPSNLMLSKSDLLASYKDLPLLIKNTEHIISTCKIHFEFGDQFPHKNINTYTGSPEKDYELIRSKCLEGIPYRYKKPSFKIYRRLALELKIIQQKGFVSYFLVNWDIINYALRQKYFYVGRGSGANSIVAYLLRITDVDPIELDLYFERFINLYRKNPPDFDIDFSWRDREDITRYIFDTFGHDHTCLLATYSTFKFKAAVRELGKVCGLPPHEISALTMTREEDIKKALKKEDGLARLVLQYAFLLNGIPSHLSVHASGIIISEKPIYHYTATSLPPKGFPITHFDMVEAEDVGLFKFDILSQRGLGKIKDSLAIIKENNPDHPTIDIHDTKRFFEDEKVKDLLRNGRAIGCFYVESPAMRMLLKKLKADHYLGLVAASSVIRPGVAKSGMMREYILRFRIPERRKEAHPVLAELMPETYGVMVYQEDVIKVAHYFAGLTLGEADRLRRGMSGKYRSRAEFKEVEIQFFKRCKEMGHDDKLAQDVWFQIMSFAGYAFAKGHSASYAIESYQCLYLKAHYPLEYLVSVINNGGGFYRIDLYIHEARMHGATIEAPCINISQKETVIKGTIIYLGLDIINDLDQQTTYELLDKRNFVGTFNNLEHFIHSVDISLEQLKILIRIGAFRSINSNKKKLLWQAHLLLSKTTRHNQPSLFETQQKKYDLPALYHDPREDGFDEMEILGFPLQNPFILVKNLPIDNITLAQDIFHKKGKQVTMLGYLTAIKNTATSNGSRMYFGTFIDQAGDFVDTVHFPPSVRKYPVRGKGVYKITGKVVEEFDFYSIEVSIMEKVHFINMEDFEFSAEKERVLA</sequence>
<dbReference type="OrthoDB" id="9803237at2"/>
<dbReference type="SMART" id="SM00481">
    <property type="entry name" value="POLIIIAc"/>
    <property type="match status" value="1"/>
</dbReference>
<dbReference type="Pfam" id="PF07733">
    <property type="entry name" value="DNA_pol3_alpha"/>
    <property type="match status" value="1"/>
</dbReference>
<dbReference type="Pfam" id="PF17657">
    <property type="entry name" value="DNA_pol3_finger"/>
    <property type="match status" value="1"/>
</dbReference>
<dbReference type="Pfam" id="PF14579">
    <property type="entry name" value="HHH_6"/>
    <property type="match status" value="1"/>
</dbReference>
<proteinExistence type="predicted"/>
<dbReference type="EMBL" id="FWYF01000003">
    <property type="protein sequence ID" value="SMD35801.1"/>
    <property type="molecule type" value="Genomic_DNA"/>
</dbReference>
<evidence type="ECO:0000256" key="6">
    <source>
        <dbReference type="ARBA" id="ARBA00022932"/>
    </source>
</evidence>
<dbReference type="InterPro" id="IPR029460">
    <property type="entry name" value="DNAPol_HHH"/>
</dbReference>
<protein>
    <recommendedName>
        <fullName evidence="2">DNA polymerase III subunit alpha</fullName>
        <ecNumber evidence="1">2.7.7.7</ecNumber>
    </recommendedName>
</protein>
<keyword evidence="3" id="KW-0808">Transferase</keyword>
<dbReference type="GO" id="GO:0006260">
    <property type="term" value="P:DNA replication"/>
    <property type="evidence" value="ECO:0007669"/>
    <property type="project" value="UniProtKB-KW"/>
</dbReference>
<keyword evidence="6" id="KW-0239">DNA-directed DNA polymerase</keyword>
<evidence type="ECO:0000256" key="1">
    <source>
        <dbReference type="ARBA" id="ARBA00012417"/>
    </source>
</evidence>
<dbReference type="RefSeq" id="WP_084373228.1">
    <property type="nucleotide sequence ID" value="NZ_FWYF01000003.1"/>
</dbReference>
<dbReference type="InterPro" id="IPR004805">
    <property type="entry name" value="DnaE2/DnaE/PolC"/>
</dbReference>
<dbReference type="NCBIfam" id="TIGR00594">
    <property type="entry name" value="polc"/>
    <property type="match status" value="1"/>
</dbReference>
<comment type="catalytic activity">
    <reaction evidence="7">
        <text>DNA(n) + a 2'-deoxyribonucleoside 5'-triphosphate = DNA(n+1) + diphosphate</text>
        <dbReference type="Rhea" id="RHEA:22508"/>
        <dbReference type="Rhea" id="RHEA-COMP:17339"/>
        <dbReference type="Rhea" id="RHEA-COMP:17340"/>
        <dbReference type="ChEBI" id="CHEBI:33019"/>
        <dbReference type="ChEBI" id="CHEBI:61560"/>
        <dbReference type="ChEBI" id="CHEBI:173112"/>
        <dbReference type="EC" id="2.7.7.7"/>
    </reaction>
</comment>
<evidence type="ECO:0000313" key="10">
    <source>
        <dbReference type="Proteomes" id="UP000192472"/>
    </source>
</evidence>
<dbReference type="InterPro" id="IPR011708">
    <property type="entry name" value="DNA_pol3_alpha_NTPase_dom"/>
</dbReference>
<keyword evidence="10" id="KW-1185">Reference proteome</keyword>
<evidence type="ECO:0000256" key="4">
    <source>
        <dbReference type="ARBA" id="ARBA00022695"/>
    </source>
</evidence>
<dbReference type="PANTHER" id="PTHR32294">
    <property type="entry name" value="DNA POLYMERASE III SUBUNIT ALPHA"/>
    <property type="match status" value="1"/>
</dbReference>
<evidence type="ECO:0000256" key="5">
    <source>
        <dbReference type="ARBA" id="ARBA00022705"/>
    </source>
</evidence>
<accession>A0A1W2GGU0</accession>
<dbReference type="InterPro" id="IPR016195">
    <property type="entry name" value="Pol/histidinol_Pase-like"/>
</dbReference>
<dbReference type="InterPro" id="IPR004013">
    <property type="entry name" value="PHP_dom"/>
</dbReference>
<gene>
    <name evidence="9" type="ORF">SAMN04488029_2548</name>
</gene>
<dbReference type="Proteomes" id="UP000192472">
    <property type="component" value="Unassembled WGS sequence"/>
</dbReference>
<dbReference type="AlphaFoldDB" id="A0A1W2GGU0"/>
<dbReference type="STRING" id="692418.SAMN04488029_2548"/>
<dbReference type="SUPFAM" id="SSF89550">
    <property type="entry name" value="PHP domain-like"/>
    <property type="match status" value="1"/>
</dbReference>
<dbReference type="Gene3D" id="1.10.150.870">
    <property type="match status" value="1"/>
</dbReference>
<dbReference type="InterPro" id="IPR040982">
    <property type="entry name" value="DNA_pol3_finger"/>
</dbReference>
<feature type="domain" description="Polymerase/histidinol phosphatase N-terminal" evidence="8">
    <location>
        <begin position="1"/>
        <end position="68"/>
    </location>
</feature>
<dbReference type="InterPro" id="IPR003141">
    <property type="entry name" value="Pol/His_phosphatase_N"/>
</dbReference>
<evidence type="ECO:0000256" key="3">
    <source>
        <dbReference type="ARBA" id="ARBA00022679"/>
    </source>
</evidence>
<evidence type="ECO:0000256" key="7">
    <source>
        <dbReference type="ARBA" id="ARBA00049244"/>
    </source>
</evidence>
<keyword evidence="4" id="KW-0548">Nucleotidyltransferase</keyword>
<reference evidence="9 10" key="1">
    <citation type="submission" date="2017-04" db="EMBL/GenBank/DDBJ databases">
        <authorList>
            <person name="Afonso C.L."/>
            <person name="Miller P.J."/>
            <person name="Scott M.A."/>
            <person name="Spackman E."/>
            <person name="Goraichik I."/>
            <person name="Dimitrov K.M."/>
            <person name="Suarez D.L."/>
            <person name="Swayne D.E."/>
        </authorList>
    </citation>
    <scope>NUCLEOTIDE SEQUENCE [LARGE SCALE GENOMIC DNA]</scope>
    <source>
        <strain evidence="9 10">DSM 26133</strain>
    </source>
</reference>
<organism evidence="9 10">
    <name type="scientific">Reichenbachiella faecimaris</name>
    <dbReference type="NCBI Taxonomy" id="692418"/>
    <lineage>
        <taxon>Bacteria</taxon>
        <taxon>Pseudomonadati</taxon>
        <taxon>Bacteroidota</taxon>
        <taxon>Cytophagia</taxon>
        <taxon>Cytophagales</taxon>
        <taxon>Reichenbachiellaceae</taxon>
        <taxon>Reichenbachiella</taxon>
    </lineage>
</organism>
<dbReference type="EC" id="2.7.7.7" evidence="1"/>